<feature type="transmembrane region" description="Helical" evidence="1">
    <location>
        <begin position="176"/>
        <end position="197"/>
    </location>
</feature>
<evidence type="ECO:0000256" key="1">
    <source>
        <dbReference type="SAM" id="Phobius"/>
    </source>
</evidence>
<comment type="caution">
    <text evidence="2">The sequence shown here is derived from an EMBL/GenBank/DDBJ whole genome shotgun (WGS) entry which is preliminary data.</text>
</comment>
<dbReference type="Proteomes" id="UP001596096">
    <property type="component" value="Unassembled WGS sequence"/>
</dbReference>
<proteinExistence type="predicted"/>
<feature type="transmembrane region" description="Helical" evidence="1">
    <location>
        <begin position="51"/>
        <end position="70"/>
    </location>
</feature>
<sequence length="203" mass="20719">MTRRRPPLLTAGMLAAPIWILLATAQAATRTGFDLIRHPISMLSLGDLGWIQVSSFLVTGVMTLCGAAGMRRAGLGGVWGPRLLGLQGLGLIVAGVFPADPGFAFPPGTPDVPGTMSPLGAVHLAGACVSFLAMITCCFVLSRRFGGTSWAVAGRAGGVLLAVGLCWGMSGAPGGPLAMFAGVVAAWSWIAVTMSTLEKAVRA</sequence>
<feature type="transmembrane region" description="Helical" evidence="1">
    <location>
        <begin position="119"/>
        <end position="140"/>
    </location>
</feature>
<keyword evidence="3" id="KW-1185">Reference proteome</keyword>
<dbReference type="Pfam" id="PF06197">
    <property type="entry name" value="DUF998"/>
    <property type="match status" value="1"/>
</dbReference>
<dbReference type="InterPro" id="IPR009339">
    <property type="entry name" value="DUF998"/>
</dbReference>
<evidence type="ECO:0000313" key="3">
    <source>
        <dbReference type="Proteomes" id="UP001596096"/>
    </source>
</evidence>
<gene>
    <name evidence="2" type="ORF">ACFPUY_40375</name>
</gene>
<dbReference type="RefSeq" id="WP_246640967.1">
    <property type="nucleotide sequence ID" value="NZ_JAHKRN010000049.1"/>
</dbReference>
<keyword evidence="1" id="KW-0812">Transmembrane</keyword>
<protein>
    <submittedName>
        <fullName evidence="2">DUF998 domain-containing protein</fullName>
    </submittedName>
</protein>
<name>A0ABW1C9C5_9ACTN</name>
<accession>A0ABW1C9C5</accession>
<feature type="transmembrane region" description="Helical" evidence="1">
    <location>
        <begin position="82"/>
        <end position="99"/>
    </location>
</feature>
<dbReference type="EMBL" id="JBHSNW010000033">
    <property type="protein sequence ID" value="MFC5821380.1"/>
    <property type="molecule type" value="Genomic_DNA"/>
</dbReference>
<keyword evidence="1" id="KW-0472">Membrane</keyword>
<evidence type="ECO:0000313" key="2">
    <source>
        <dbReference type="EMBL" id="MFC5821380.1"/>
    </source>
</evidence>
<feature type="transmembrane region" description="Helical" evidence="1">
    <location>
        <begin position="152"/>
        <end position="170"/>
    </location>
</feature>
<reference evidence="3" key="1">
    <citation type="journal article" date="2019" name="Int. J. Syst. Evol. Microbiol.">
        <title>The Global Catalogue of Microorganisms (GCM) 10K type strain sequencing project: providing services to taxonomists for standard genome sequencing and annotation.</title>
        <authorList>
            <consortium name="The Broad Institute Genomics Platform"/>
            <consortium name="The Broad Institute Genome Sequencing Center for Infectious Disease"/>
            <person name="Wu L."/>
            <person name="Ma J."/>
        </authorList>
    </citation>
    <scope>NUCLEOTIDE SEQUENCE [LARGE SCALE GENOMIC DNA]</scope>
    <source>
        <strain evidence="3">CGMCC 4.7106</strain>
    </source>
</reference>
<organism evidence="2 3">
    <name type="scientific">Nonomuraea harbinensis</name>
    <dbReference type="NCBI Taxonomy" id="1286938"/>
    <lineage>
        <taxon>Bacteria</taxon>
        <taxon>Bacillati</taxon>
        <taxon>Actinomycetota</taxon>
        <taxon>Actinomycetes</taxon>
        <taxon>Streptosporangiales</taxon>
        <taxon>Streptosporangiaceae</taxon>
        <taxon>Nonomuraea</taxon>
    </lineage>
</organism>
<keyword evidence="1" id="KW-1133">Transmembrane helix</keyword>